<evidence type="ECO:0000313" key="2">
    <source>
        <dbReference type="EMBL" id="EGO30778.1"/>
    </source>
</evidence>
<dbReference type="EMBL" id="GL945428">
    <property type="protein sequence ID" value="EGO30778.1"/>
    <property type="molecule type" value="Genomic_DNA"/>
</dbReference>
<name>F8NF19_SERL9</name>
<dbReference type="RefSeq" id="XP_007312662.1">
    <property type="nucleotide sequence ID" value="XM_007312600.1"/>
</dbReference>
<organism>
    <name type="scientific">Serpula lacrymans var. lacrymans (strain S7.9)</name>
    <name type="common">Dry rot fungus</name>
    <dbReference type="NCBI Taxonomy" id="578457"/>
    <lineage>
        <taxon>Eukaryota</taxon>
        <taxon>Fungi</taxon>
        <taxon>Dikarya</taxon>
        <taxon>Basidiomycota</taxon>
        <taxon>Agaricomycotina</taxon>
        <taxon>Agaricomycetes</taxon>
        <taxon>Agaricomycetidae</taxon>
        <taxon>Boletales</taxon>
        <taxon>Coniophorineae</taxon>
        <taxon>Serpulaceae</taxon>
        <taxon>Serpula</taxon>
    </lineage>
</organism>
<feature type="compositionally biased region" description="Acidic residues" evidence="1">
    <location>
        <begin position="361"/>
        <end position="381"/>
    </location>
</feature>
<evidence type="ECO:0008006" key="3">
    <source>
        <dbReference type="Google" id="ProtNLM"/>
    </source>
</evidence>
<dbReference type="GeneID" id="18812488"/>
<sequence length="381" mass="43362">MAGRAKSKCKKQHTAIVDKEKGLAYAIKVWNNDKKKPEEDQRSLQAICCEAEEEMNKRKKKHITIDRCNLLESTIKDNNIVEDCIWAADKTGFQPGNGRKQRVIGPAQMKMQHQQRDGNRKNITMMVTICADGGSIAPTIIYKGKSFLTNWHQDNTLKASWQLADRNIITEEMMAPSLETSSQVSKQYRRYSMHPISINSHARTVTNSPYESTLQPGQQQQSIHQLGLRQHLNTAASTTLAHSQLAAQEEKQKRRKKGQLNSDGLPRLLTGDEFYNRVVEHQTALDAAKAAQEDCCKQKEEQSGVLTEWKKLEKLRKTWNTACREAYHEAMHLWKEESNLAKQERRRVGWGKAKARKAGSEDEQSDENIDGMESDGESAEE</sequence>
<dbReference type="KEGG" id="sla:SERLADRAFT_404796"/>
<accession>F8NF19</accession>
<proteinExistence type="predicted"/>
<evidence type="ECO:0000256" key="1">
    <source>
        <dbReference type="SAM" id="MobiDB-lite"/>
    </source>
</evidence>
<dbReference type="HOGENOM" id="CLU_725964_0_0_1"/>
<dbReference type="AlphaFoldDB" id="F8NF19"/>
<dbReference type="Proteomes" id="UP000008064">
    <property type="component" value="Unassembled WGS sequence"/>
</dbReference>
<feature type="compositionally biased region" description="Basic residues" evidence="1">
    <location>
        <begin position="348"/>
        <end position="357"/>
    </location>
</feature>
<dbReference type="OrthoDB" id="3269232at2759"/>
<protein>
    <recommendedName>
        <fullName evidence="3">DDE-1 domain-containing protein</fullName>
    </recommendedName>
</protein>
<feature type="region of interest" description="Disordered" evidence="1">
    <location>
        <begin position="341"/>
        <end position="381"/>
    </location>
</feature>
<feature type="region of interest" description="Disordered" evidence="1">
    <location>
        <begin position="241"/>
        <end position="266"/>
    </location>
</feature>
<gene>
    <name evidence="2" type="ORF">SERLADRAFT_404796</name>
</gene>
<reference evidence="2" key="1">
    <citation type="submission" date="2011-04" db="EMBL/GenBank/DDBJ databases">
        <title>Evolution of plant cell wall degrading machinery underlies the functional diversity of forest fungi.</title>
        <authorList>
            <consortium name="US DOE Joint Genome Institute (JGI-PGF)"/>
            <person name="Eastwood D.C."/>
            <person name="Floudas D."/>
            <person name="Binder M."/>
            <person name="Majcherczyk A."/>
            <person name="Schneider P."/>
            <person name="Aerts A."/>
            <person name="Asiegbu F.O."/>
            <person name="Baker S.E."/>
            <person name="Barry K."/>
            <person name="Bendiksby M."/>
            <person name="Blumentritt M."/>
            <person name="Coutinho P.M."/>
            <person name="Cullen D."/>
            <person name="Cullen D."/>
            <person name="Gathman A."/>
            <person name="Goodell B."/>
            <person name="Henrissat B."/>
            <person name="Ihrmark K."/>
            <person name="Kauserud H."/>
            <person name="Kohler A."/>
            <person name="LaButti K."/>
            <person name="Lapidus A."/>
            <person name="Lavin J.L."/>
            <person name="Lee Y.-H."/>
            <person name="Lindquist E."/>
            <person name="Lilly W."/>
            <person name="Lucas S."/>
            <person name="Morin E."/>
            <person name="Murat C."/>
            <person name="Oguiza J.A."/>
            <person name="Park J."/>
            <person name="Pisabarro A.G."/>
            <person name="Riley R."/>
            <person name="Rosling A."/>
            <person name="Salamov A."/>
            <person name="Schmidt O."/>
            <person name="Schmutz J."/>
            <person name="Skrede I."/>
            <person name="Stenlid J."/>
            <person name="Wiebenga A."/>
            <person name="Xie X."/>
            <person name="Kues U."/>
            <person name="Hibbett D.S."/>
            <person name="Hoffmeister D."/>
            <person name="Hogberg N."/>
            <person name="Martin F."/>
            <person name="Grigoriev I.V."/>
            <person name="Watkinson S.C."/>
        </authorList>
    </citation>
    <scope>NUCLEOTIDE SEQUENCE</scope>
    <source>
        <strain evidence="2">S7.9</strain>
    </source>
</reference>